<dbReference type="Gene3D" id="1.20.1560.10">
    <property type="entry name" value="ABC transporter type 1, transmembrane domain"/>
    <property type="match status" value="1"/>
</dbReference>
<dbReference type="PROSITE" id="PS50929">
    <property type="entry name" value="ABC_TM1F"/>
    <property type="match status" value="1"/>
</dbReference>
<name>A0ABT8X9R0_9HYPH</name>
<keyword evidence="3" id="KW-0813">Transport</keyword>
<evidence type="ECO:0000256" key="5">
    <source>
        <dbReference type="ARBA" id="ARBA00022741"/>
    </source>
</evidence>
<evidence type="ECO:0000256" key="1">
    <source>
        <dbReference type="ARBA" id="ARBA00004651"/>
    </source>
</evidence>
<keyword evidence="6 12" id="KW-0067">ATP-binding</keyword>
<dbReference type="Proteomes" id="UP001177080">
    <property type="component" value="Unassembled WGS sequence"/>
</dbReference>
<evidence type="ECO:0000256" key="6">
    <source>
        <dbReference type="ARBA" id="ARBA00022840"/>
    </source>
</evidence>
<sequence>MLNVFRQFRRLMALCLTAPGNKASLLLFAVVVALNLGSVYATLRLVQWTGEFYSAVEKVNAAEALRQIGIFGIIVGLNSTRHLLGEYLRKTLEIRWRRSLTDAAIDAWTRGKAYWHLAHGENAIDNPDQRIAEDCRLFVSGLLGEAIDLIQRVVGLFSYIALLWTLAAFPLSISLFGLSVNIPHYMVWAAFLYVALSSGITHLLGRPLKSLFAEQQRREASFRYAMARWRTAFDEVALTNGEDAEKRLFRNRFDLVASNWRRLIGRELILGTFTYPFQHSVLRIPLFVALPGYFAGHVAFGGLMQLATAFSSVVTTLSWFIFSYRDLADLVATSARLDTFIQKAKAAAESPSPFTQAAARSDARLRNVQVKAPDGRNLIAIDDLTIRPGETIWLRGDSGLGKTTLTKALAGFWPHGEGEIARAAGNWMFLPQKPWLSSGTVMEAAAYPLTIDIFGTQAVQQALCDVGLGTKTDASTEGLSGGEIQRVAFARLLLHRPQWAVLDEATSALDLASERYLLSLLRQRMPDTAFLVIAHRDPAAIAPQRTIDLGAPAVAIAALA</sequence>
<evidence type="ECO:0000256" key="7">
    <source>
        <dbReference type="ARBA" id="ARBA00022989"/>
    </source>
</evidence>
<dbReference type="GO" id="GO:0005524">
    <property type="term" value="F:ATP binding"/>
    <property type="evidence" value="ECO:0007669"/>
    <property type="project" value="UniProtKB-KW"/>
</dbReference>
<evidence type="ECO:0000256" key="2">
    <source>
        <dbReference type="ARBA" id="ARBA00005417"/>
    </source>
</evidence>
<keyword evidence="5" id="KW-0547">Nucleotide-binding</keyword>
<comment type="subcellular location">
    <subcellularLocation>
        <location evidence="1">Cell membrane</location>
        <topology evidence="1">Multi-pass membrane protein</topology>
    </subcellularLocation>
</comment>
<dbReference type="SUPFAM" id="SSF90123">
    <property type="entry name" value="ABC transporter transmembrane region"/>
    <property type="match status" value="1"/>
</dbReference>
<evidence type="ECO:0000313" key="12">
    <source>
        <dbReference type="EMBL" id="MDO6120477.1"/>
    </source>
</evidence>
<protein>
    <submittedName>
        <fullName evidence="12">ABC transporter ATP-binding protein/permease</fullName>
    </submittedName>
</protein>
<evidence type="ECO:0000256" key="9">
    <source>
        <dbReference type="SAM" id="Phobius"/>
    </source>
</evidence>
<dbReference type="InterPro" id="IPR003439">
    <property type="entry name" value="ABC_transporter-like_ATP-bd"/>
</dbReference>
<feature type="transmembrane region" description="Helical" evidence="9">
    <location>
        <begin position="156"/>
        <end position="179"/>
    </location>
</feature>
<dbReference type="Gene3D" id="3.40.50.300">
    <property type="entry name" value="P-loop containing nucleotide triphosphate hydrolases"/>
    <property type="match status" value="1"/>
</dbReference>
<dbReference type="SMART" id="SM00382">
    <property type="entry name" value="AAA"/>
    <property type="match status" value="1"/>
</dbReference>
<keyword evidence="8 9" id="KW-0472">Membrane</keyword>
<evidence type="ECO:0000259" key="10">
    <source>
        <dbReference type="PROSITE" id="PS50893"/>
    </source>
</evidence>
<dbReference type="EMBL" id="WHSC02000002">
    <property type="protein sequence ID" value="MDO6120477.1"/>
    <property type="molecule type" value="Genomic_DNA"/>
</dbReference>
<dbReference type="SUPFAM" id="SSF52540">
    <property type="entry name" value="P-loop containing nucleoside triphosphate hydrolases"/>
    <property type="match status" value="1"/>
</dbReference>
<dbReference type="InterPro" id="IPR011527">
    <property type="entry name" value="ABC1_TM_dom"/>
</dbReference>
<dbReference type="InterPro" id="IPR027417">
    <property type="entry name" value="P-loop_NTPase"/>
</dbReference>
<feature type="domain" description="ABC transmembrane type-1" evidence="11">
    <location>
        <begin position="29"/>
        <end position="329"/>
    </location>
</feature>
<comment type="similarity">
    <text evidence="2">Belongs to the ABC transporter superfamily.</text>
</comment>
<keyword evidence="7 9" id="KW-1133">Transmembrane helix</keyword>
<organism evidence="12 13">
    <name type="scientific">Shinella curvata</name>
    <dbReference type="NCBI Taxonomy" id="1817964"/>
    <lineage>
        <taxon>Bacteria</taxon>
        <taxon>Pseudomonadati</taxon>
        <taxon>Pseudomonadota</taxon>
        <taxon>Alphaproteobacteria</taxon>
        <taxon>Hyphomicrobiales</taxon>
        <taxon>Rhizobiaceae</taxon>
        <taxon>Shinella</taxon>
    </lineage>
</organism>
<evidence type="ECO:0000259" key="11">
    <source>
        <dbReference type="PROSITE" id="PS50929"/>
    </source>
</evidence>
<evidence type="ECO:0000313" key="13">
    <source>
        <dbReference type="Proteomes" id="UP001177080"/>
    </source>
</evidence>
<dbReference type="Pfam" id="PF06472">
    <property type="entry name" value="ABC_membrane_2"/>
    <property type="match status" value="1"/>
</dbReference>
<dbReference type="InterPro" id="IPR036640">
    <property type="entry name" value="ABC1_TM_sf"/>
</dbReference>
<evidence type="ECO:0000256" key="8">
    <source>
        <dbReference type="ARBA" id="ARBA00023136"/>
    </source>
</evidence>
<gene>
    <name evidence="12" type="ORF">GB928_004700</name>
</gene>
<keyword evidence="4 9" id="KW-0812">Transmembrane</keyword>
<dbReference type="RefSeq" id="WP_244762066.1">
    <property type="nucleotide sequence ID" value="NZ_JALJCJ010000004.1"/>
</dbReference>
<reference evidence="12" key="1">
    <citation type="submission" date="2022-04" db="EMBL/GenBank/DDBJ databases">
        <title>Shinella lacus sp. nov., a novel member of the genus Shinella from water.</title>
        <authorList>
            <person name="Deng Y."/>
        </authorList>
    </citation>
    <scope>NUCLEOTIDE SEQUENCE</scope>
    <source>
        <strain evidence="12">JCM 31239</strain>
    </source>
</reference>
<feature type="transmembrane region" description="Helical" evidence="9">
    <location>
        <begin position="65"/>
        <end position="84"/>
    </location>
</feature>
<dbReference type="PANTHER" id="PTHR11384">
    <property type="entry name" value="ATP-BINDING CASSETTE, SUB-FAMILY D MEMBER"/>
    <property type="match status" value="1"/>
</dbReference>
<dbReference type="InterPro" id="IPR017871">
    <property type="entry name" value="ABC_transporter-like_CS"/>
</dbReference>
<comment type="caution">
    <text evidence="12">The sequence shown here is derived from an EMBL/GenBank/DDBJ whole genome shotgun (WGS) entry which is preliminary data.</text>
</comment>
<keyword evidence="13" id="KW-1185">Reference proteome</keyword>
<dbReference type="PROSITE" id="PS00211">
    <property type="entry name" value="ABC_TRANSPORTER_1"/>
    <property type="match status" value="1"/>
</dbReference>
<feature type="transmembrane region" description="Helical" evidence="9">
    <location>
        <begin position="185"/>
        <end position="205"/>
    </location>
</feature>
<dbReference type="Pfam" id="PF00005">
    <property type="entry name" value="ABC_tran"/>
    <property type="match status" value="1"/>
</dbReference>
<dbReference type="InterPro" id="IPR003593">
    <property type="entry name" value="AAA+_ATPase"/>
</dbReference>
<accession>A0ABT8X9R0</accession>
<dbReference type="InterPro" id="IPR050835">
    <property type="entry name" value="ABC_transporter_sub-D"/>
</dbReference>
<proteinExistence type="inferred from homology"/>
<feature type="domain" description="ABC transporter" evidence="10">
    <location>
        <begin position="363"/>
        <end position="559"/>
    </location>
</feature>
<dbReference type="PROSITE" id="PS50893">
    <property type="entry name" value="ABC_TRANSPORTER_2"/>
    <property type="match status" value="1"/>
</dbReference>
<dbReference type="PANTHER" id="PTHR11384:SF59">
    <property type="entry name" value="LYSOSOMAL COBALAMIN TRANSPORTER ABCD4"/>
    <property type="match status" value="1"/>
</dbReference>
<evidence type="ECO:0000256" key="3">
    <source>
        <dbReference type="ARBA" id="ARBA00022448"/>
    </source>
</evidence>
<evidence type="ECO:0000256" key="4">
    <source>
        <dbReference type="ARBA" id="ARBA00022692"/>
    </source>
</evidence>